<sequence>MIPSLVTLSGSPWDVLPPGIYPATFAEIEHGYAYNERRRFLFAGLIDASLHLAKAGCQIVFLDGSYVSAKPIPGDYDACWDPVGVDFTKLDPVFDDFDNGRANQKARFGGEFFPSTLMSLDIGAVFTEFFQIDRFTGKKKGILRITLSTDETIIRRMTS</sequence>
<dbReference type="EMBL" id="CP039690">
    <property type="protein sequence ID" value="QCI69070.1"/>
    <property type="molecule type" value="Genomic_DNA"/>
</dbReference>
<dbReference type="Proteomes" id="UP000298781">
    <property type="component" value="Chromosome"/>
</dbReference>
<dbReference type="InterPro" id="IPR053860">
    <property type="entry name" value="DUF6932"/>
</dbReference>
<dbReference type="KEGG" id="pstg:E8M01_06595"/>
<evidence type="ECO:0000313" key="1">
    <source>
        <dbReference type="EMBL" id="QCI69070.1"/>
    </source>
</evidence>
<protein>
    <submittedName>
        <fullName evidence="1">Uncharacterized protein</fullName>
    </submittedName>
</protein>
<name>A0A4D7BDS1_9HYPH</name>
<organism evidence="1 2">
    <name type="scientific">Phreatobacter stygius</name>
    <dbReference type="NCBI Taxonomy" id="1940610"/>
    <lineage>
        <taxon>Bacteria</taxon>
        <taxon>Pseudomonadati</taxon>
        <taxon>Pseudomonadota</taxon>
        <taxon>Alphaproteobacteria</taxon>
        <taxon>Hyphomicrobiales</taxon>
        <taxon>Phreatobacteraceae</taxon>
        <taxon>Phreatobacter</taxon>
    </lineage>
</organism>
<accession>A0A4D7BDS1</accession>
<evidence type="ECO:0000313" key="2">
    <source>
        <dbReference type="Proteomes" id="UP000298781"/>
    </source>
</evidence>
<proteinExistence type="predicted"/>
<gene>
    <name evidence="1" type="ORF">E8M01_06595</name>
</gene>
<dbReference type="AlphaFoldDB" id="A0A4D7BDS1"/>
<dbReference type="Pfam" id="PF22014">
    <property type="entry name" value="DUF6932"/>
    <property type="match status" value="1"/>
</dbReference>
<keyword evidence="2" id="KW-1185">Reference proteome</keyword>
<dbReference type="OrthoDB" id="572713at2"/>
<reference evidence="1 2" key="1">
    <citation type="submission" date="2019-04" db="EMBL/GenBank/DDBJ databases">
        <title>Phreatobacter aquaticus sp. nov.</title>
        <authorList>
            <person name="Choi A."/>
        </authorList>
    </citation>
    <scope>NUCLEOTIDE SEQUENCE [LARGE SCALE GENOMIC DNA]</scope>
    <source>
        <strain evidence="1 2">KCTC 52518</strain>
    </source>
</reference>